<feature type="domain" description="RCK N-terminal" evidence="11">
    <location>
        <begin position="444"/>
        <end position="561"/>
    </location>
</feature>
<proteinExistence type="inferred from homology"/>
<dbReference type="PROSITE" id="PS51201">
    <property type="entry name" value="RCK_N"/>
    <property type="match status" value="1"/>
</dbReference>
<dbReference type="EMBL" id="BMMA01000015">
    <property type="protein sequence ID" value="GGI84086.1"/>
    <property type="molecule type" value="Genomic_DNA"/>
</dbReference>
<evidence type="ECO:0000256" key="9">
    <source>
        <dbReference type="SAM" id="SignalP"/>
    </source>
</evidence>
<evidence type="ECO:0000259" key="11">
    <source>
        <dbReference type="PROSITE" id="PS51201"/>
    </source>
</evidence>
<dbReference type="InterPro" id="IPR038770">
    <property type="entry name" value="Na+/solute_symporter_sf"/>
</dbReference>
<gene>
    <name evidence="13" type="ORF">GCM10008021_13960</name>
    <name evidence="12" type="ORF">GCM10010914_18080</name>
</gene>
<sequence length="675" mass="69155">MRVSWFLLLLPFVSASALAATPAAGHASGPPAFMGQLTLLLLVAGATAFASFRLGLVPIIGFLFAGVLAGPSALGIIDDPALIGAASEIGVMLLLFTIGIEFSLDKLARIFRLIFVGGGLQVLLTVAAVTGVLLAFGVSLPNAVFTGFLLSLSSTAIVTKILESRGGVGSPTGQASLGILIFQDLAVVVMVLLVPMLAGQGGGAGGLVVALLKAGGIVAAVLLLARRVVPKLLEVVARTCSQEIFLLSTLSLCFATAYLTSLAGVSLALGAFLAGLLVSESRFGQQAFGEILPLQILFSAAFFLSVGLQLDLGFLWTHLPLVLGAVAVFAVLKALAAALSVRLLGFPLATAAATGWLLAQVGEFSFVLESSGRALGLSPAGLGETGTQTFIAATVLLMALTPVMATLGERLGALGRARPAPTAAPAEAPTRAEPNPEAPLAHLSGHVLVAGFGDHARRLVKGLAAQQVPFGVLTLSPDGAAQVTAHGYPVLIGDYARAGLLGDAGLASARALVVLDDVPEMTARVIGVARTLNPELTIVAHTDEPGEIATLRGVGATHVLTSTDAVARGVLGLLTLPSTPPMTLSAEQQQMCDHAHSVTVVHPDSLDTCPECVAQGDSWVHLRVCMTCGHTGCCDSSPNRHATAHAQSSAHPVIRSLEPGEAWAYCYVHDRTAPR</sequence>
<comment type="caution">
    <text evidence="12">The sequence shown here is derived from an EMBL/GenBank/DDBJ whole genome shotgun (WGS) entry which is preliminary data.</text>
</comment>
<comment type="subcellular location">
    <subcellularLocation>
        <location evidence="1">Membrane</location>
        <topology evidence="1">Multi-pass membrane protein</topology>
    </subcellularLocation>
</comment>
<feature type="transmembrane region" description="Helical" evidence="8">
    <location>
        <begin position="204"/>
        <end position="225"/>
    </location>
</feature>
<evidence type="ECO:0000256" key="2">
    <source>
        <dbReference type="ARBA" id="ARBA00005551"/>
    </source>
</evidence>
<dbReference type="GO" id="GO:0006813">
    <property type="term" value="P:potassium ion transport"/>
    <property type="evidence" value="ECO:0007669"/>
    <property type="project" value="InterPro"/>
</dbReference>
<evidence type="ECO:0000313" key="12">
    <source>
        <dbReference type="EMBL" id="GGI84086.1"/>
    </source>
</evidence>
<keyword evidence="3" id="KW-0813">Transport</keyword>
<evidence type="ECO:0000259" key="10">
    <source>
        <dbReference type="PROSITE" id="PS50271"/>
    </source>
</evidence>
<reference evidence="12" key="2">
    <citation type="journal article" date="2014" name="Int. J. Syst. Evol. Microbiol.">
        <title>Complete genome sequence of Corynebacterium casei LMG S-19264T (=DSM 44701T), isolated from a smear-ripened cheese.</title>
        <authorList>
            <consortium name="US DOE Joint Genome Institute (JGI-PGF)"/>
            <person name="Walter F."/>
            <person name="Albersmeier A."/>
            <person name="Kalinowski J."/>
            <person name="Ruckert C."/>
        </authorList>
    </citation>
    <scope>NUCLEOTIDE SEQUENCE</scope>
    <source>
        <strain evidence="12">CGMCC 1.8885</strain>
    </source>
</reference>
<evidence type="ECO:0000256" key="7">
    <source>
        <dbReference type="SAM" id="MobiDB-lite"/>
    </source>
</evidence>
<feature type="domain" description="UBP-type" evidence="10">
    <location>
        <begin position="590"/>
        <end position="675"/>
    </location>
</feature>
<reference evidence="14" key="3">
    <citation type="journal article" date="2019" name="Int. J. Syst. Evol. Microbiol.">
        <title>The Global Catalogue of Microorganisms (GCM) 10K type strain sequencing project: providing services to taxonomists for standard genome sequencing and annotation.</title>
        <authorList>
            <consortium name="The Broad Institute Genomics Platform"/>
            <consortium name="The Broad Institute Genome Sequencing Center for Infectious Disease"/>
            <person name="Wu L."/>
            <person name="Ma J."/>
        </authorList>
    </citation>
    <scope>NUCLEOTIDE SEQUENCE [LARGE SCALE GENOMIC DNA]</scope>
    <source>
        <strain evidence="14">CGMCC 1.8884</strain>
    </source>
</reference>
<dbReference type="GO" id="GO:1902600">
    <property type="term" value="P:proton transmembrane transport"/>
    <property type="evidence" value="ECO:0007669"/>
    <property type="project" value="InterPro"/>
</dbReference>
<evidence type="ECO:0000256" key="6">
    <source>
        <dbReference type="ARBA" id="ARBA00023136"/>
    </source>
</evidence>
<feature type="region of interest" description="Disordered" evidence="7">
    <location>
        <begin position="418"/>
        <end position="438"/>
    </location>
</feature>
<feature type="transmembrane region" description="Helical" evidence="8">
    <location>
        <begin position="56"/>
        <end position="77"/>
    </location>
</feature>
<evidence type="ECO:0000256" key="3">
    <source>
        <dbReference type="ARBA" id="ARBA00022448"/>
    </source>
</evidence>
<evidence type="ECO:0000256" key="8">
    <source>
        <dbReference type="SAM" id="Phobius"/>
    </source>
</evidence>
<dbReference type="PANTHER" id="PTHR42751">
    <property type="entry name" value="SODIUM/HYDROGEN EXCHANGER FAMILY/TRKA DOMAIN PROTEIN"/>
    <property type="match status" value="1"/>
</dbReference>
<dbReference type="GO" id="GO:0008270">
    <property type="term" value="F:zinc ion binding"/>
    <property type="evidence" value="ECO:0007669"/>
    <property type="project" value="InterPro"/>
</dbReference>
<dbReference type="InterPro" id="IPR013083">
    <property type="entry name" value="Znf_RING/FYVE/PHD"/>
</dbReference>
<dbReference type="InterPro" id="IPR036291">
    <property type="entry name" value="NAD(P)-bd_dom_sf"/>
</dbReference>
<dbReference type="InterPro" id="IPR001607">
    <property type="entry name" value="Znf_UBP"/>
</dbReference>
<dbReference type="AlphaFoldDB" id="A0AAV4K6R5"/>
<keyword evidence="4 8" id="KW-0812">Transmembrane</keyword>
<feature type="transmembrane region" description="Helical" evidence="8">
    <location>
        <begin position="83"/>
        <end position="102"/>
    </location>
</feature>
<dbReference type="Proteomes" id="UP000652720">
    <property type="component" value="Unassembled WGS sequence"/>
</dbReference>
<evidence type="ECO:0000256" key="4">
    <source>
        <dbReference type="ARBA" id="ARBA00022692"/>
    </source>
</evidence>
<feature type="chain" id="PRO_5043607392" evidence="9">
    <location>
        <begin position="20"/>
        <end position="675"/>
    </location>
</feature>
<reference evidence="13" key="1">
    <citation type="journal article" date="2014" name="Int. J. Syst. Evol. Microbiol.">
        <title>Complete genome of a new Firmicutes species belonging to the dominant human colonic microbiota ('Ruminococcus bicirculans') reveals two chromosomes and a selective capacity to utilize plant glucans.</title>
        <authorList>
            <consortium name="NISC Comparative Sequencing Program"/>
            <person name="Wegmann U."/>
            <person name="Louis P."/>
            <person name="Goesmann A."/>
            <person name="Henrissat B."/>
            <person name="Duncan S.H."/>
            <person name="Flint H.J."/>
        </authorList>
    </citation>
    <scope>NUCLEOTIDE SEQUENCE</scope>
    <source>
        <strain evidence="13">CGMCC 1.8884</strain>
    </source>
</reference>
<reference evidence="12" key="4">
    <citation type="submission" date="2023-08" db="EMBL/GenBank/DDBJ databases">
        <authorList>
            <person name="Sun Q."/>
            <person name="Zhou Y."/>
        </authorList>
    </citation>
    <scope>NUCLEOTIDE SEQUENCE</scope>
    <source>
        <strain evidence="13">CGMCC 1.8884</strain>
        <strain evidence="12">CGMCC 1.8885</strain>
    </source>
</reference>
<evidence type="ECO:0000313" key="13">
    <source>
        <dbReference type="EMBL" id="GGP29745.1"/>
    </source>
</evidence>
<dbReference type="SUPFAM" id="SSF51735">
    <property type="entry name" value="NAD(P)-binding Rossmann-fold domains"/>
    <property type="match status" value="1"/>
</dbReference>
<dbReference type="Pfam" id="PF00999">
    <property type="entry name" value="Na_H_Exchanger"/>
    <property type="match status" value="1"/>
</dbReference>
<feature type="transmembrane region" description="Helical" evidence="8">
    <location>
        <begin position="175"/>
        <end position="198"/>
    </location>
</feature>
<dbReference type="GeneID" id="59166178"/>
<dbReference type="Pfam" id="PF02254">
    <property type="entry name" value="TrkA_N"/>
    <property type="match status" value="1"/>
</dbReference>
<dbReference type="GO" id="GO:0016020">
    <property type="term" value="C:membrane"/>
    <property type="evidence" value="ECO:0007669"/>
    <property type="project" value="UniProtKB-SubCell"/>
</dbReference>
<keyword evidence="14" id="KW-1185">Reference proteome</keyword>
<feature type="signal peptide" evidence="9">
    <location>
        <begin position="1"/>
        <end position="19"/>
    </location>
</feature>
<protein>
    <submittedName>
        <fullName evidence="12">Potassium transporter KefB</fullName>
    </submittedName>
</protein>
<dbReference type="EMBL" id="BMLZ01000014">
    <property type="protein sequence ID" value="GGP29745.1"/>
    <property type="molecule type" value="Genomic_DNA"/>
</dbReference>
<organism evidence="12 15">
    <name type="scientific">Deinococcus wulumuqiensis</name>
    <dbReference type="NCBI Taxonomy" id="980427"/>
    <lineage>
        <taxon>Bacteria</taxon>
        <taxon>Thermotogati</taxon>
        <taxon>Deinococcota</taxon>
        <taxon>Deinococci</taxon>
        <taxon>Deinococcales</taxon>
        <taxon>Deinococcaceae</taxon>
        <taxon>Deinococcus</taxon>
    </lineage>
</organism>
<feature type="transmembrane region" description="Helical" evidence="8">
    <location>
        <begin position="29"/>
        <end position="49"/>
    </location>
</feature>
<feature type="transmembrane region" description="Helical" evidence="8">
    <location>
        <begin position="114"/>
        <end position="137"/>
    </location>
</feature>
<dbReference type="GO" id="GO:0015297">
    <property type="term" value="F:antiporter activity"/>
    <property type="evidence" value="ECO:0007669"/>
    <property type="project" value="InterPro"/>
</dbReference>
<comment type="similarity">
    <text evidence="2">Belongs to the monovalent cation:proton antiporter 2 (CPA2) transporter (TC 2.A.37) family.</text>
</comment>
<evidence type="ECO:0000313" key="14">
    <source>
        <dbReference type="Proteomes" id="UP000630135"/>
    </source>
</evidence>
<keyword evidence="9" id="KW-0732">Signal</keyword>
<dbReference type="InterPro" id="IPR003148">
    <property type="entry name" value="RCK_N"/>
</dbReference>
<dbReference type="Gene3D" id="3.40.50.720">
    <property type="entry name" value="NAD(P)-binding Rossmann-like Domain"/>
    <property type="match status" value="1"/>
</dbReference>
<dbReference type="SUPFAM" id="SSF57850">
    <property type="entry name" value="RING/U-box"/>
    <property type="match status" value="1"/>
</dbReference>
<accession>A0AAV4K6R5</accession>
<keyword evidence="5 8" id="KW-1133">Transmembrane helix</keyword>
<evidence type="ECO:0000256" key="5">
    <source>
        <dbReference type="ARBA" id="ARBA00022989"/>
    </source>
</evidence>
<dbReference type="PROSITE" id="PS50271">
    <property type="entry name" value="ZF_UBP"/>
    <property type="match status" value="1"/>
</dbReference>
<feature type="transmembrane region" description="Helical" evidence="8">
    <location>
        <begin position="143"/>
        <end position="163"/>
    </location>
</feature>
<name>A0AAV4K6R5_9DEIO</name>
<evidence type="ECO:0000256" key="1">
    <source>
        <dbReference type="ARBA" id="ARBA00004141"/>
    </source>
</evidence>
<feature type="transmembrane region" description="Helical" evidence="8">
    <location>
        <begin position="316"/>
        <end position="336"/>
    </location>
</feature>
<dbReference type="PANTHER" id="PTHR42751:SF3">
    <property type="entry name" value="SODIUM_GLUTAMATE SYMPORTER"/>
    <property type="match status" value="1"/>
</dbReference>
<dbReference type="Gene3D" id="3.30.40.10">
    <property type="entry name" value="Zinc/RING finger domain, C3HC4 (zinc finger)"/>
    <property type="match status" value="1"/>
</dbReference>
<dbReference type="Pfam" id="PF02148">
    <property type="entry name" value="zf-UBP"/>
    <property type="match status" value="1"/>
</dbReference>
<feature type="transmembrane region" description="Helical" evidence="8">
    <location>
        <begin position="291"/>
        <end position="310"/>
    </location>
</feature>
<dbReference type="InterPro" id="IPR006153">
    <property type="entry name" value="Cation/H_exchanger_TM"/>
</dbReference>
<dbReference type="RefSeq" id="WP_025567362.1">
    <property type="nucleotide sequence ID" value="NZ_BMLZ01000014.1"/>
</dbReference>
<dbReference type="Gene3D" id="1.20.1530.20">
    <property type="match status" value="1"/>
</dbReference>
<keyword evidence="6 8" id="KW-0472">Membrane</keyword>
<evidence type="ECO:0000313" key="15">
    <source>
        <dbReference type="Proteomes" id="UP000652720"/>
    </source>
</evidence>
<dbReference type="Proteomes" id="UP000630135">
    <property type="component" value="Unassembled WGS sequence"/>
</dbReference>